<dbReference type="Proteomes" id="UP000274907">
    <property type="component" value="Unassembled WGS sequence"/>
</dbReference>
<dbReference type="OrthoDB" id="186919at2"/>
<sequence length="396" mass="42728">MHVRSSSSSTGMSVAKARFLLKGRRAPRRVSVMVRSSWLFMVVVSPSSSSGVGPSPPRQATPRQGHSAELWTTRPVAVDCGELRCFSTPLTTTVVGDRRHSRFARLDGMKTRRFGATLVCAVVLGLAGTACGTESWEQQQLQDSFPVDRATEPAPAQSERSAVDSTAEDVREDVITTGSATVQTQDPEMAAADFTTLVRDRGGRIASSETSTWSEQLRATVTARVPADNYQTVVDSLTDHGEVVAQSTQSTDVGQERVDLEARRAALQASIDRLTELMSTAGTVEDLLAAENTLTQRQADLDSLTAQLDYLADQVALSTLTVTFTVDDEGYRPPNAFERAWAAFVASLASVLIVSMAAVPWLVILAVLIAVVFVLVRRRRNRNHPPQEDGQAGPAA</sequence>
<keyword evidence="2" id="KW-1133">Transmembrane helix</keyword>
<organism evidence="4 5">
    <name type="scientific">Corynebacterium hylobatis</name>
    <dbReference type="NCBI Taxonomy" id="1859290"/>
    <lineage>
        <taxon>Bacteria</taxon>
        <taxon>Bacillati</taxon>
        <taxon>Actinomycetota</taxon>
        <taxon>Actinomycetes</taxon>
        <taxon>Mycobacteriales</taxon>
        <taxon>Corynebacteriaceae</taxon>
        <taxon>Corynebacterium</taxon>
    </lineage>
</organism>
<feature type="region of interest" description="Disordered" evidence="1">
    <location>
        <begin position="47"/>
        <end position="66"/>
    </location>
</feature>
<dbReference type="Pfam" id="PF14257">
    <property type="entry name" value="DUF4349"/>
    <property type="match status" value="1"/>
</dbReference>
<evidence type="ECO:0000256" key="2">
    <source>
        <dbReference type="SAM" id="Phobius"/>
    </source>
</evidence>
<evidence type="ECO:0000259" key="3">
    <source>
        <dbReference type="Pfam" id="PF14257"/>
    </source>
</evidence>
<feature type="domain" description="DUF4349" evidence="3">
    <location>
        <begin position="173"/>
        <end position="372"/>
    </location>
</feature>
<evidence type="ECO:0000313" key="5">
    <source>
        <dbReference type="Proteomes" id="UP000274907"/>
    </source>
</evidence>
<gene>
    <name evidence="4" type="ORF">EAH68_07735</name>
</gene>
<proteinExistence type="predicted"/>
<dbReference type="InterPro" id="IPR025645">
    <property type="entry name" value="DUF4349"/>
</dbReference>
<protein>
    <submittedName>
        <fullName evidence="4">DUF4349 domain-containing protein</fullName>
    </submittedName>
</protein>
<feature type="transmembrane region" description="Helical" evidence="2">
    <location>
        <begin position="341"/>
        <end position="374"/>
    </location>
</feature>
<accession>A0A3S0AWC5</accession>
<evidence type="ECO:0000313" key="4">
    <source>
        <dbReference type="EMBL" id="RSZ63537.1"/>
    </source>
</evidence>
<reference evidence="4 5" key="1">
    <citation type="submission" date="2018-12" db="EMBL/GenBank/DDBJ databases">
        <title>YIM 101343 draft genome.</title>
        <authorList>
            <person name="Chen X."/>
        </authorList>
    </citation>
    <scope>NUCLEOTIDE SEQUENCE [LARGE SCALE GENOMIC DNA]</scope>
    <source>
        <strain evidence="4 5">YIM 101343</strain>
    </source>
</reference>
<dbReference type="AlphaFoldDB" id="A0A3S0AWC5"/>
<feature type="region of interest" description="Disordered" evidence="1">
    <location>
        <begin position="146"/>
        <end position="170"/>
    </location>
</feature>
<name>A0A3S0AWC5_9CORY</name>
<keyword evidence="5" id="KW-1185">Reference proteome</keyword>
<comment type="caution">
    <text evidence="4">The sequence shown here is derived from an EMBL/GenBank/DDBJ whole genome shotgun (WGS) entry which is preliminary data.</text>
</comment>
<keyword evidence="2" id="KW-0812">Transmembrane</keyword>
<evidence type="ECO:0000256" key="1">
    <source>
        <dbReference type="SAM" id="MobiDB-lite"/>
    </source>
</evidence>
<keyword evidence="2" id="KW-0472">Membrane</keyword>
<dbReference type="EMBL" id="RXHJ01000007">
    <property type="protein sequence ID" value="RSZ63537.1"/>
    <property type="molecule type" value="Genomic_DNA"/>
</dbReference>